<proteinExistence type="predicted"/>
<name>A0A8S1R975_9CILI</name>
<organism evidence="1 2">
    <name type="scientific">Paramecium sonneborni</name>
    <dbReference type="NCBI Taxonomy" id="65129"/>
    <lineage>
        <taxon>Eukaryota</taxon>
        <taxon>Sar</taxon>
        <taxon>Alveolata</taxon>
        <taxon>Ciliophora</taxon>
        <taxon>Intramacronucleata</taxon>
        <taxon>Oligohymenophorea</taxon>
        <taxon>Peniculida</taxon>
        <taxon>Parameciidae</taxon>
        <taxon>Paramecium</taxon>
    </lineage>
</organism>
<sequence length="240" mass="28268">MGYLVLKESWKQSKEVDEANMMKNNQVINLQTQSKQENGLNYLKGFVGMLELNIQIIRKSQITYIGEYQNGKKVGRWDIFYKDLWTKKNYLIGGGQYNIKQDGGLIVNSNKNGKWIELNDGFWSYGQVFYSGDYINGNKQGRWDIYFKDEWKYENELIGGGTYIIEQDENNIVNSHKIGNWIELSDNFGNGFGQQQILYSGQYKNCQKIGIWYIMKRDKYKMEEGFKRSKKIFSYPNFIL</sequence>
<dbReference type="EMBL" id="CAJJDN010000146">
    <property type="protein sequence ID" value="CAD8123719.1"/>
    <property type="molecule type" value="Genomic_DNA"/>
</dbReference>
<protein>
    <submittedName>
        <fullName evidence="1">Uncharacterized protein</fullName>
    </submittedName>
</protein>
<reference evidence="1" key="1">
    <citation type="submission" date="2021-01" db="EMBL/GenBank/DDBJ databases">
        <authorList>
            <consortium name="Genoscope - CEA"/>
            <person name="William W."/>
        </authorList>
    </citation>
    <scope>NUCLEOTIDE SEQUENCE</scope>
</reference>
<comment type="caution">
    <text evidence="1">The sequence shown here is derived from an EMBL/GenBank/DDBJ whole genome shotgun (WGS) entry which is preliminary data.</text>
</comment>
<dbReference type="Proteomes" id="UP000692954">
    <property type="component" value="Unassembled WGS sequence"/>
</dbReference>
<dbReference type="PANTHER" id="PTHR33706:SF1">
    <property type="entry name" value="TPR REPEAT PROTEIN"/>
    <property type="match status" value="1"/>
</dbReference>
<gene>
    <name evidence="1" type="ORF">PSON_ATCC_30995.1.T1460146</name>
</gene>
<dbReference type="PANTHER" id="PTHR33706">
    <property type="entry name" value="MORN VARIANT REPEAT PROTEIN"/>
    <property type="match status" value="1"/>
</dbReference>
<accession>A0A8S1R975</accession>
<evidence type="ECO:0000313" key="2">
    <source>
        <dbReference type="Proteomes" id="UP000692954"/>
    </source>
</evidence>
<keyword evidence="2" id="KW-1185">Reference proteome</keyword>
<evidence type="ECO:0000313" key="1">
    <source>
        <dbReference type="EMBL" id="CAD8123719.1"/>
    </source>
</evidence>
<dbReference type="AlphaFoldDB" id="A0A8S1R975"/>